<reference evidence="2" key="1">
    <citation type="submission" date="2018-05" db="EMBL/GenBank/DDBJ databases">
        <authorList>
            <person name="Deangelis K."/>
            <person name="Huntemann M."/>
            <person name="Clum A."/>
            <person name="Pillay M."/>
            <person name="Palaniappan K."/>
            <person name="Varghese N."/>
            <person name="Mikhailova N."/>
            <person name="Stamatis D."/>
            <person name="Reddy T."/>
            <person name="Daum C."/>
            <person name="Shapiro N."/>
            <person name="Ivanova N."/>
            <person name="Kyrpides N."/>
            <person name="Woyke T."/>
        </authorList>
    </citation>
    <scope>NUCLEOTIDE SEQUENCE [LARGE SCALE GENOMIC DNA]</scope>
    <source>
        <strain evidence="2">GAS496</strain>
    </source>
</reference>
<evidence type="ECO:0000313" key="2">
    <source>
        <dbReference type="Proteomes" id="UP000247781"/>
    </source>
</evidence>
<evidence type="ECO:0008006" key="3">
    <source>
        <dbReference type="Google" id="ProtNLM"/>
    </source>
</evidence>
<dbReference type="AlphaFoldDB" id="A0A318H8F7"/>
<proteinExistence type="predicted"/>
<protein>
    <recommendedName>
        <fullName evidence="3">Integrase catalytic domain-containing protein</fullName>
    </recommendedName>
</protein>
<comment type="caution">
    <text evidence="1">The sequence shown here is derived from an EMBL/GenBank/DDBJ whole genome shotgun (WGS) entry which is preliminary data.</text>
</comment>
<dbReference type="Proteomes" id="UP000247781">
    <property type="component" value="Unassembled WGS sequence"/>
</dbReference>
<sequence>MADFTYVPMVGGRFGYTAFVIDAYAGLIPGKECSPTKNTAFVERAIRAAVMRRTREGLISRLI</sequence>
<gene>
    <name evidence="1" type="ORF">C8E89_12864</name>
</gene>
<dbReference type="EMBL" id="QJJU01000028">
    <property type="protein sequence ID" value="PXX01578.1"/>
    <property type="molecule type" value="Genomic_DNA"/>
</dbReference>
<accession>A0A318H8F7</accession>
<keyword evidence="2" id="KW-1185">Reference proteome</keyword>
<reference evidence="1 2" key="2">
    <citation type="submission" date="2018-06" db="EMBL/GenBank/DDBJ databases">
        <title>Sequencing of bacterial isolates from soil warming experiment in Harvard Forest, Massachusetts, USA.</title>
        <authorList>
            <person name="Deangelis K.PhD."/>
        </authorList>
    </citation>
    <scope>NUCLEOTIDE SEQUENCE [LARGE SCALE GENOMIC DNA]</scope>
    <source>
        <strain evidence="1 2">GAS496</strain>
    </source>
</reference>
<evidence type="ECO:0000313" key="1">
    <source>
        <dbReference type="EMBL" id="PXX01578.1"/>
    </source>
</evidence>
<name>A0A318H8F7_9MYCO</name>
<organism evidence="1 2">
    <name type="scientific">Mycolicibacterium moriokaense</name>
    <dbReference type="NCBI Taxonomy" id="39691"/>
    <lineage>
        <taxon>Bacteria</taxon>
        <taxon>Bacillati</taxon>
        <taxon>Actinomycetota</taxon>
        <taxon>Actinomycetes</taxon>
        <taxon>Mycobacteriales</taxon>
        <taxon>Mycobacteriaceae</taxon>
        <taxon>Mycolicibacterium</taxon>
    </lineage>
</organism>